<dbReference type="SUPFAM" id="SSF81452">
    <property type="entry name" value="Cytochrome c oxidase subunit III-like"/>
    <property type="match status" value="1"/>
</dbReference>
<name>A0A074LQP1_9BACL</name>
<dbReference type="EMBL" id="JMIR01000017">
    <property type="protein sequence ID" value="KEO82815.1"/>
    <property type="molecule type" value="Genomic_DNA"/>
</dbReference>
<dbReference type="STRING" id="1157490.EL26_12965"/>
<proteinExistence type="predicted"/>
<dbReference type="OrthoDB" id="2678292at2"/>
<feature type="transmembrane region" description="Helical" evidence="1">
    <location>
        <begin position="67"/>
        <end position="87"/>
    </location>
</feature>
<dbReference type="eggNOG" id="ENOG5032WTI">
    <property type="taxonomic scope" value="Bacteria"/>
</dbReference>
<comment type="caution">
    <text evidence="2">The sequence shown here is derived from an EMBL/GenBank/DDBJ whole genome shotgun (WGS) entry which is preliminary data.</text>
</comment>
<feature type="transmembrane region" description="Helical" evidence="1">
    <location>
        <begin position="23"/>
        <end position="47"/>
    </location>
</feature>
<dbReference type="GO" id="GO:0016020">
    <property type="term" value="C:membrane"/>
    <property type="evidence" value="ECO:0007669"/>
    <property type="project" value="InterPro"/>
</dbReference>
<dbReference type="GO" id="GO:0022904">
    <property type="term" value="P:respiratory electron transport chain"/>
    <property type="evidence" value="ECO:0007669"/>
    <property type="project" value="InterPro"/>
</dbReference>
<dbReference type="GO" id="GO:0004129">
    <property type="term" value="F:cytochrome-c oxidase activity"/>
    <property type="evidence" value="ECO:0007669"/>
    <property type="project" value="InterPro"/>
</dbReference>
<dbReference type="InterPro" id="IPR035973">
    <property type="entry name" value="Cyt_c_oxidase_su3-like_sf"/>
</dbReference>
<dbReference type="Gene3D" id="1.20.120.80">
    <property type="entry name" value="Cytochrome c oxidase, subunit III, four-helix bundle"/>
    <property type="match status" value="1"/>
</dbReference>
<dbReference type="AlphaFoldDB" id="A0A074LQP1"/>
<dbReference type="Proteomes" id="UP000027931">
    <property type="component" value="Unassembled WGS sequence"/>
</dbReference>
<dbReference type="InterPro" id="IPR013833">
    <property type="entry name" value="Cyt_c_oxidase_su3_a-hlx"/>
</dbReference>
<gene>
    <name evidence="2" type="ORF">EL26_12965</name>
</gene>
<keyword evidence="1" id="KW-1133">Transmembrane helix</keyword>
<feature type="transmembrane region" description="Helical" evidence="1">
    <location>
        <begin position="99"/>
        <end position="123"/>
    </location>
</feature>
<organism evidence="2 3">
    <name type="scientific">Tumebacillus flagellatus</name>
    <dbReference type="NCBI Taxonomy" id="1157490"/>
    <lineage>
        <taxon>Bacteria</taxon>
        <taxon>Bacillati</taxon>
        <taxon>Bacillota</taxon>
        <taxon>Bacilli</taxon>
        <taxon>Bacillales</taxon>
        <taxon>Alicyclobacillaceae</taxon>
        <taxon>Tumebacillus</taxon>
    </lineage>
</organism>
<evidence type="ECO:0000256" key="1">
    <source>
        <dbReference type="SAM" id="Phobius"/>
    </source>
</evidence>
<keyword evidence="3" id="KW-1185">Reference proteome</keyword>
<keyword evidence="1" id="KW-0472">Membrane</keyword>
<feature type="transmembrane region" description="Helical" evidence="1">
    <location>
        <begin position="135"/>
        <end position="153"/>
    </location>
</feature>
<reference evidence="2 3" key="1">
    <citation type="journal article" date="2013" name="Int. J. Syst. Evol. Microbiol.">
        <title>Tumebacillus flagellatus sp. nov., an alpha-amylase/pullulanase-producing bacterium isolated from cassava wastewater.</title>
        <authorList>
            <person name="Wang Q."/>
            <person name="Xie N."/>
            <person name="Qin Y."/>
            <person name="Shen N."/>
            <person name="Zhu J."/>
            <person name="Mi H."/>
            <person name="Huang R."/>
        </authorList>
    </citation>
    <scope>NUCLEOTIDE SEQUENCE [LARGE SCALE GENOMIC DNA]</scope>
    <source>
        <strain evidence="2 3">GST4</strain>
    </source>
</reference>
<evidence type="ECO:0000313" key="2">
    <source>
        <dbReference type="EMBL" id="KEO82815.1"/>
    </source>
</evidence>
<feature type="transmembrane region" description="Helical" evidence="1">
    <location>
        <begin position="174"/>
        <end position="198"/>
    </location>
</feature>
<protein>
    <submittedName>
        <fullName evidence="2">Uncharacterized protein</fullName>
    </submittedName>
</protein>
<evidence type="ECO:0000313" key="3">
    <source>
        <dbReference type="Proteomes" id="UP000027931"/>
    </source>
</evidence>
<sequence>MSAHHAPDWVPHRSGTGSKDDGILATWLGLLSFTFFYGTFLAANVYLRGWAPDKFTVDFGANADLPALTTICLLVAGFVVLLAGSFFRNNQYKKFQGTMIVATLAFFGYAILQMWLLVDAYYLGTAAWTTHLALYSLQFALAIVDIIFVLMIGKKFAERNEKALRRLVPAAMSVFMYTVLVGILTLVVTDMITVGQFASWCGEKLTAIVK</sequence>
<keyword evidence="1" id="KW-0812">Transmembrane</keyword>
<dbReference type="RefSeq" id="WP_038089096.1">
    <property type="nucleotide sequence ID" value="NZ_JMIR01000017.1"/>
</dbReference>
<accession>A0A074LQP1</accession>